<dbReference type="PANTHER" id="PTHR35836:SF1">
    <property type="entry name" value="VCBS REPEAT-CONTAINING PROTEIN"/>
    <property type="match status" value="1"/>
</dbReference>
<keyword evidence="1" id="KW-0732">Signal</keyword>
<reference evidence="2" key="1">
    <citation type="submission" date="2022-08" db="UniProtKB">
        <authorList>
            <consortium name="EnsemblMetazoa"/>
        </authorList>
    </citation>
    <scope>IDENTIFICATION</scope>
    <source>
        <strain evidence="2">05x7-T-G4-1.051#20</strain>
    </source>
</reference>
<evidence type="ECO:0000313" key="3">
    <source>
        <dbReference type="Proteomes" id="UP000005408"/>
    </source>
</evidence>
<dbReference type="InterPro" id="IPR028994">
    <property type="entry name" value="Integrin_alpha_N"/>
</dbReference>
<keyword evidence="3" id="KW-1185">Reference proteome</keyword>
<organism evidence="2 3">
    <name type="scientific">Magallana gigas</name>
    <name type="common">Pacific oyster</name>
    <name type="synonym">Crassostrea gigas</name>
    <dbReference type="NCBI Taxonomy" id="29159"/>
    <lineage>
        <taxon>Eukaryota</taxon>
        <taxon>Metazoa</taxon>
        <taxon>Spiralia</taxon>
        <taxon>Lophotrochozoa</taxon>
        <taxon>Mollusca</taxon>
        <taxon>Bivalvia</taxon>
        <taxon>Autobranchia</taxon>
        <taxon>Pteriomorphia</taxon>
        <taxon>Ostreida</taxon>
        <taxon>Ostreoidea</taxon>
        <taxon>Ostreidae</taxon>
        <taxon>Magallana</taxon>
    </lineage>
</organism>
<evidence type="ECO:0008006" key="4">
    <source>
        <dbReference type="Google" id="ProtNLM"/>
    </source>
</evidence>
<feature type="signal peptide" evidence="1">
    <location>
        <begin position="1"/>
        <end position="21"/>
    </location>
</feature>
<proteinExistence type="predicted"/>
<accession>A0A8W8N5E1</accession>
<protein>
    <recommendedName>
        <fullName evidence="4">T-cell immunomodulatory protein</fullName>
    </recommendedName>
</protein>
<dbReference type="AlphaFoldDB" id="A0A8W8N5E1"/>
<feature type="chain" id="PRO_5036498058" description="T-cell immunomodulatory protein" evidence="1">
    <location>
        <begin position="22"/>
        <end position="442"/>
    </location>
</feature>
<dbReference type="EnsemblMetazoa" id="G4737.2">
    <property type="protein sequence ID" value="G4737.2:cds"/>
    <property type="gene ID" value="G4737"/>
</dbReference>
<name>A0A8W8N5E1_MAGGI</name>
<evidence type="ECO:0000313" key="2">
    <source>
        <dbReference type="EnsemblMetazoa" id="G4737.2:cds"/>
    </source>
</evidence>
<dbReference type="Proteomes" id="UP000005408">
    <property type="component" value="Unassembled WGS sequence"/>
</dbReference>
<evidence type="ECO:0000256" key="1">
    <source>
        <dbReference type="SAM" id="SignalP"/>
    </source>
</evidence>
<dbReference type="Gene3D" id="2.130.10.130">
    <property type="entry name" value="Integrin alpha, N-terminal"/>
    <property type="match status" value="1"/>
</dbReference>
<dbReference type="SUPFAM" id="SSF69318">
    <property type="entry name" value="Integrin alpha N-terminal domain"/>
    <property type="match status" value="1"/>
</dbReference>
<sequence>MERNFLLTIIVGCVIASFSNAVRNVGKIPLNSAAFANLYENPNAQSPSEKYDLLLSTFSGNPFTSGTVNLYRGIGQQIKNIGSVRKEVLANRMSWPNEVAGVPESVFGKRMVAIPDGFLVPFKDDGYIYLVDISGSTPQGPYKLTDHTEGKWFYHRVVWKDMDGDGDLDILTCRAREPVFSIFSTKDTELLWLENPDTHQYRSPWKQHVITHGPDVYFRNLKVNTTDGVYDVIVTTEFFAKKLSVHWTTDIMNRWNDLSKVHSRTVDTTAGALFDVEINDVNGDGREDLLVVSNGMNGSVLVYEIPSDFRTDNFPRHTIATNFVPRSTGQGKGAPGSAFCIRSRSSDRRLNDSHYSNSSRPMILVSGDDDGRAYFLEPNSNSTQDWSYTKNVFHDAGSGTVGQIAYADVDGDDFVDLFVPNFNLNDISIYTFAPSEQIPFGY</sequence>
<dbReference type="PANTHER" id="PTHR35836">
    <property type="entry name" value="VCBS REPEAT-CONTAINING PROTEIN"/>
    <property type="match status" value="1"/>
</dbReference>